<reference evidence="2 3" key="1">
    <citation type="submission" date="2020-07" db="EMBL/GenBank/DDBJ databases">
        <title>Genomic Encyclopedia of Type Strains, Phase IV (KMG-IV): sequencing the most valuable type-strain genomes for metagenomic binning, comparative biology and taxonomic classification.</title>
        <authorList>
            <person name="Goeker M."/>
        </authorList>
    </citation>
    <scope>NUCLEOTIDE SEQUENCE [LARGE SCALE GENOMIC DNA]</scope>
    <source>
        <strain evidence="2 3">DSM 45533</strain>
    </source>
</reference>
<evidence type="ECO:0000313" key="2">
    <source>
        <dbReference type="EMBL" id="MBA2894450.1"/>
    </source>
</evidence>
<evidence type="ECO:0000313" key="3">
    <source>
        <dbReference type="Proteomes" id="UP000530928"/>
    </source>
</evidence>
<gene>
    <name evidence="2" type="ORF">HNR30_005822</name>
</gene>
<dbReference type="EMBL" id="JACDUR010000006">
    <property type="protein sequence ID" value="MBA2894450.1"/>
    <property type="molecule type" value="Genomic_DNA"/>
</dbReference>
<proteinExistence type="predicted"/>
<evidence type="ECO:0000256" key="1">
    <source>
        <dbReference type="SAM" id="MobiDB-lite"/>
    </source>
</evidence>
<comment type="caution">
    <text evidence="2">The sequence shown here is derived from an EMBL/GenBank/DDBJ whole genome shotgun (WGS) entry which is preliminary data.</text>
</comment>
<feature type="region of interest" description="Disordered" evidence="1">
    <location>
        <begin position="31"/>
        <end position="54"/>
    </location>
</feature>
<protein>
    <submittedName>
        <fullName evidence="2">Uncharacterized protein</fullName>
    </submittedName>
</protein>
<keyword evidence="3" id="KW-1185">Reference proteome</keyword>
<dbReference type="Proteomes" id="UP000530928">
    <property type="component" value="Unassembled WGS sequence"/>
</dbReference>
<accession>A0A7W0CNN6</accession>
<sequence>MIPTNRELSRCGACGKPILWTLTEAAARMAVDPKPDERGNQACHRVGPRTWRSRSLDGADALPAAPYEHQYVPHVATCTPPKAKPPAELPPNVVRLDPRRRRRTRLP</sequence>
<feature type="region of interest" description="Disordered" evidence="1">
    <location>
        <begin position="77"/>
        <end position="107"/>
    </location>
</feature>
<dbReference type="AlphaFoldDB" id="A0A7W0CNN6"/>
<dbReference type="RefSeq" id="WP_181613218.1">
    <property type="nucleotide sequence ID" value="NZ_BAABAM010000004.1"/>
</dbReference>
<organism evidence="2 3">
    <name type="scientific">Nonomuraea soli</name>
    <dbReference type="NCBI Taxonomy" id="1032476"/>
    <lineage>
        <taxon>Bacteria</taxon>
        <taxon>Bacillati</taxon>
        <taxon>Actinomycetota</taxon>
        <taxon>Actinomycetes</taxon>
        <taxon>Streptosporangiales</taxon>
        <taxon>Streptosporangiaceae</taxon>
        <taxon>Nonomuraea</taxon>
    </lineage>
</organism>
<name>A0A7W0CNN6_9ACTN</name>
<feature type="compositionally biased region" description="Basic residues" evidence="1">
    <location>
        <begin position="98"/>
        <end position="107"/>
    </location>
</feature>